<dbReference type="NCBIfam" id="TIGR01726">
    <property type="entry name" value="HEQRo_perm_3TM"/>
    <property type="match status" value="1"/>
</dbReference>
<proteinExistence type="inferred from homology"/>
<dbReference type="GO" id="GO:0022857">
    <property type="term" value="F:transmembrane transporter activity"/>
    <property type="evidence" value="ECO:0007669"/>
    <property type="project" value="InterPro"/>
</dbReference>
<dbReference type="SUPFAM" id="SSF161098">
    <property type="entry name" value="MetI-like"/>
    <property type="match status" value="1"/>
</dbReference>
<accession>A0A239PZ73</accession>
<comment type="subcellular location">
    <subcellularLocation>
        <location evidence="1">Cell inner membrane</location>
        <topology evidence="1">Multi-pass membrane protein</topology>
    </subcellularLocation>
    <subcellularLocation>
        <location evidence="8">Cell membrane</location>
        <topology evidence="8">Multi-pass membrane protein</topology>
    </subcellularLocation>
</comment>
<feature type="transmembrane region" description="Helical" evidence="8">
    <location>
        <begin position="335"/>
        <end position="357"/>
    </location>
</feature>
<dbReference type="InterPro" id="IPR000515">
    <property type="entry name" value="MetI-like"/>
</dbReference>
<keyword evidence="3 8" id="KW-0813">Transport</keyword>
<dbReference type="PANTHER" id="PTHR30614:SF41">
    <property type="entry name" value="INNER MEMBRANE AMINO-ACID ABC TRANSPORTER PERMEASE PROTEIN YHDY"/>
    <property type="match status" value="1"/>
</dbReference>
<keyword evidence="7 8" id="KW-0472">Membrane</keyword>
<dbReference type="CDD" id="cd06261">
    <property type="entry name" value="TM_PBP2"/>
    <property type="match status" value="1"/>
</dbReference>
<evidence type="ECO:0000259" key="9">
    <source>
        <dbReference type="PROSITE" id="PS50928"/>
    </source>
</evidence>
<keyword evidence="5 8" id="KW-0812">Transmembrane</keyword>
<feature type="transmembrane region" description="Helical" evidence="8">
    <location>
        <begin position="297"/>
        <end position="323"/>
    </location>
</feature>
<sequence>MADIADIPHSSAALAVSDHPVMRFVSHMRKHPVQGLISLGVLMLLGWVALRLGDWAILHAVWNSPDGQLCRAEDAGACWAVIRERWRIIIFGLYPYEEQWRSALACLLLFVTGVLSCMPRFWHARRLGPLWIVAFTGFATLMWGGVAGMPYIPTREWGGLALTLFVFASVVLLTMPTALVLLLLRQSPLPLVRRPTQFIIDAVRSLPLLVVMFVAGVLLPFGLPDFMVGEKLFRVIAGFTLYVSCYQAEILRGGIQSLPKGQDEAGKALGLSWWQRMRMVVLPQAFKVTLPATINQIVIIFLETPLIVVIGFFDVLASGAAAFGTAEWGIASVEVYLFIGAIFFAFSFSLSRYGAFLEARLARSSRR</sequence>
<feature type="transmembrane region" description="Helical" evidence="8">
    <location>
        <begin position="32"/>
        <end position="50"/>
    </location>
</feature>
<dbReference type="RefSeq" id="WP_089345156.1">
    <property type="nucleotide sequence ID" value="NZ_CP067130.1"/>
</dbReference>
<dbReference type="GO" id="GO:0006865">
    <property type="term" value="P:amino acid transport"/>
    <property type="evidence" value="ECO:0007669"/>
    <property type="project" value="TreeGrafter"/>
</dbReference>
<keyword evidence="11" id="KW-1185">Reference proteome</keyword>
<dbReference type="Proteomes" id="UP000198307">
    <property type="component" value="Unassembled WGS sequence"/>
</dbReference>
<protein>
    <submittedName>
        <fullName evidence="10">General L-amino acid transport system permease protein</fullName>
    </submittedName>
</protein>
<dbReference type="InterPro" id="IPR043429">
    <property type="entry name" value="ArtM/GltK/GlnP/TcyL/YhdX-like"/>
</dbReference>
<dbReference type="OrthoDB" id="9771188at2"/>
<evidence type="ECO:0000256" key="6">
    <source>
        <dbReference type="ARBA" id="ARBA00022989"/>
    </source>
</evidence>
<reference evidence="10 11" key="1">
    <citation type="submission" date="2017-07" db="EMBL/GenBank/DDBJ databases">
        <authorList>
            <person name="Sun Z.S."/>
            <person name="Albrecht U."/>
            <person name="Echele G."/>
            <person name="Lee C.C."/>
        </authorList>
    </citation>
    <scope>NUCLEOTIDE SEQUENCE [LARGE SCALE GENOMIC DNA]</scope>
    <source>
        <strain evidence="10 11">DSM 14827</strain>
    </source>
</reference>
<dbReference type="AlphaFoldDB" id="A0A239PZ73"/>
<comment type="similarity">
    <text evidence="2">Belongs to the binding-protein-dependent transport system permease family. HisMQ subfamily.</text>
</comment>
<evidence type="ECO:0000313" key="10">
    <source>
        <dbReference type="EMBL" id="SNT75631.1"/>
    </source>
</evidence>
<evidence type="ECO:0000256" key="2">
    <source>
        <dbReference type="ARBA" id="ARBA00010072"/>
    </source>
</evidence>
<feature type="transmembrane region" description="Helical" evidence="8">
    <location>
        <begin position="130"/>
        <end position="152"/>
    </location>
</feature>
<dbReference type="PROSITE" id="PS50928">
    <property type="entry name" value="ABC_TM1"/>
    <property type="match status" value="1"/>
</dbReference>
<dbReference type="GO" id="GO:0043190">
    <property type="term" value="C:ATP-binding cassette (ABC) transporter complex"/>
    <property type="evidence" value="ECO:0007669"/>
    <property type="project" value="InterPro"/>
</dbReference>
<dbReference type="EMBL" id="FZQB01000012">
    <property type="protein sequence ID" value="SNT75631.1"/>
    <property type="molecule type" value="Genomic_DNA"/>
</dbReference>
<evidence type="ECO:0000256" key="5">
    <source>
        <dbReference type="ARBA" id="ARBA00022692"/>
    </source>
</evidence>
<gene>
    <name evidence="10" type="ORF">SAMN05444959_11252</name>
</gene>
<dbReference type="Pfam" id="PF00528">
    <property type="entry name" value="BPD_transp_1"/>
    <property type="match status" value="1"/>
</dbReference>
<organism evidence="10 11">
    <name type="scientific">Paracoccus seriniphilus</name>
    <dbReference type="NCBI Taxonomy" id="184748"/>
    <lineage>
        <taxon>Bacteria</taxon>
        <taxon>Pseudomonadati</taxon>
        <taxon>Pseudomonadota</taxon>
        <taxon>Alphaproteobacteria</taxon>
        <taxon>Rhodobacterales</taxon>
        <taxon>Paracoccaceae</taxon>
        <taxon>Paracoccus</taxon>
    </lineage>
</organism>
<dbReference type="PANTHER" id="PTHR30614">
    <property type="entry name" value="MEMBRANE COMPONENT OF AMINO ACID ABC TRANSPORTER"/>
    <property type="match status" value="1"/>
</dbReference>
<evidence type="ECO:0000256" key="1">
    <source>
        <dbReference type="ARBA" id="ARBA00004429"/>
    </source>
</evidence>
<name>A0A239PZ73_9RHOB</name>
<keyword evidence="4" id="KW-1003">Cell membrane</keyword>
<dbReference type="InterPro" id="IPR010065">
    <property type="entry name" value="AA_ABC_transptr_permease_3TM"/>
</dbReference>
<evidence type="ECO:0000256" key="3">
    <source>
        <dbReference type="ARBA" id="ARBA00022448"/>
    </source>
</evidence>
<dbReference type="Gene3D" id="1.10.3720.10">
    <property type="entry name" value="MetI-like"/>
    <property type="match status" value="1"/>
</dbReference>
<dbReference type="InterPro" id="IPR035906">
    <property type="entry name" value="MetI-like_sf"/>
</dbReference>
<evidence type="ECO:0000313" key="11">
    <source>
        <dbReference type="Proteomes" id="UP000198307"/>
    </source>
</evidence>
<feature type="transmembrane region" description="Helical" evidence="8">
    <location>
        <begin position="158"/>
        <end position="184"/>
    </location>
</feature>
<keyword evidence="6 8" id="KW-1133">Transmembrane helix</keyword>
<evidence type="ECO:0000256" key="4">
    <source>
        <dbReference type="ARBA" id="ARBA00022475"/>
    </source>
</evidence>
<feature type="domain" description="ABC transmembrane type-1" evidence="9">
    <location>
        <begin position="160"/>
        <end position="349"/>
    </location>
</feature>
<feature type="transmembrane region" description="Helical" evidence="8">
    <location>
        <begin position="100"/>
        <end position="118"/>
    </location>
</feature>
<evidence type="ECO:0000256" key="7">
    <source>
        <dbReference type="ARBA" id="ARBA00023136"/>
    </source>
</evidence>
<feature type="transmembrane region" description="Helical" evidence="8">
    <location>
        <begin position="205"/>
        <end position="226"/>
    </location>
</feature>
<evidence type="ECO:0000256" key="8">
    <source>
        <dbReference type="RuleBase" id="RU363032"/>
    </source>
</evidence>